<evidence type="ECO:0000256" key="10">
    <source>
        <dbReference type="ARBA" id="ARBA00022840"/>
    </source>
</evidence>
<evidence type="ECO:0000256" key="11">
    <source>
        <dbReference type="ARBA" id="ARBA00022842"/>
    </source>
</evidence>
<dbReference type="Gene3D" id="1.10.1080.10">
    <property type="entry name" value="Glutathione Synthetase, Chain A, domain 3"/>
    <property type="match status" value="1"/>
</dbReference>
<reference evidence="19" key="1">
    <citation type="submission" date="2015-11" db="EMBL/GenBank/DDBJ databases">
        <title>De novo transcriptome assembly of four potential Pierce s Disease insect vectors from Arizona vineyards.</title>
        <authorList>
            <person name="Tassone E.E."/>
        </authorList>
    </citation>
    <scope>NUCLEOTIDE SEQUENCE</scope>
</reference>
<dbReference type="AlphaFoldDB" id="A0A1B6I2J5"/>
<name>A0A1B6I2J5_9HEMI</name>
<feature type="binding site" evidence="16">
    <location>
        <position position="445"/>
    </location>
    <ligand>
        <name>ATP</name>
        <dbReference type="ChEBI" id="CHEBI:30616"/>
    </ligand>
</feature>
<evidence type="ECO:0000256" key="3">
    <source>
        <dbReference type="ARBA" id="ARBA00011738"/>
    </source>
</evidence>
<comment type="subunit">
    <text evidence="3">Homodimer.</text>
</comment>
<comment type="catalytic activity">
    <reaction evidence="12">
        <text>gamma-L-glutamyl-L-cysteine + glycine + ATP = glutathione + ADP + phosphate + H(+)</text>
        <dbReference type="Rhea" id="RHEA:13557"/>
        <dbReference type="ChEBI" id="CHEBI:15378"/>
        <dbReference type="ChEBI" id="CHEBI:30616"/>
        <dbReference type="ChEBI" id="CHEBI:43474"/>
        <dbReference type="ChEBI" id="CHEBI:57305"/>
        <dbReference type="ChEBI" id="CHEBI:57925"/>
        <dbReference type="ChEBI" id="CHEBI:58173"/>
        <dbReference type="ChEBI" id="CHEBI:456216"/>
        <dbReference type="EC" id="6.3.2.3"/>
    </reaction>
    <physiologicalReaction direction="left-to-right" evidence="12">
        <dbReference type="Rhea" id="RHEA:13558"/>
    </physiologicalReaction>
</comment>
<feature type="binding site" evidence="16">
    <location>
        <position position="394"/>
    </location>
    <ligand>
        <name>ATP</name>
        <dbReference type="ChEBI" id="CHEBI:30616"/>
    </ligand>
</feature>
<dbReference type="NCBIfam" id="TIGR01986">
    <property type="entry name" value="glut_syn_euk"/>
    <property type="match status" value="1"/>
</dbReference>
<evidence type="ECO:0000256" key="17">
    <source>
        <dbReference type="PIRSR" id="PIRSR001558-2"/>
    </source>
</evidence>
<evidence type="ECO:0000256" key="1">
    <source>
        <dbReference type="ARBA" id="ARBA00004965"/>
    </source>
</evidence>
<keyword evidence="11 15" id="KW-0460">Magnesium</keyword>
<dbReference type="Gene3D" id="3.30.470.20">
    <property type="entry name" value="ATP-grasp fold, B domain"/>
    <property type="match status" value="1"/>
</dbReference>
<feature type="binding site" evidence="16">
    <location>
        <position position="478"/>
    </location>
    <ligand>
        <name>ATP</name>
        <dbReference type="ChEBI" id="CHEBI:30616"/>
    </ligand>
</feature>
<dbReference type="EC" id="6.3.2.3" evidence="4 15"/>
<dbReference type="GO" id="GO:0005524">
    <property type="term" value="F:ATP binding"/>
    <property type="evidence" value="ECO:0007669"/>
    <property type="project" value="UniProtKB-UniRule"/>
</dbReference>
<evidence type="ECO:0000256" key="14">
    <source>
        <dbReference type="ARBA" id="ARBA00059746"/>
    </source>
</evidence>
<dbReference type="FunFam" id="3.40.50.1760:FF:000001">
    <property type="entry name" value="Glutathione synthetase"/>
    <property type="match status" value="1"/>
</dbReference>
<dbReference type="Pfam" id="PF03917">
    <property type="entry name" value="GSH_synth_ATP"/>
    <property type="match status" value="1"/>
</dbReference>
<evidence type="ECO:0000256" key="5">
    <source>
        <dbReference type="ARBA" id="ARBA00020821"/>
    </source>
</evidence>
<evidence type="ECO:0000256" key="12">
    <source>
        <dbReference type="ARBA" id="ARBA00048871"/>
    </source>
</evidence>
<dbReference type="InterPro" id="IPR014709">
    <property type="entry name" value="Glutathione_synthase_C_euk"/>
</dbReference>
<keyword evidence="9 15" id="KW-0547">Nucleotide-binding</keyword>
<comment type="catalytic activity">
    <reaction evidence="13">
        <text>gamma-L-glutamyl-(2S)-2-aminobutanoate + glycine + ATP = ophthalmate + ADP + phosphate + H(+)</text>
        <dbReference type="Rhea" id="RHEA:72075"/>
        <dbReference type="ChEBI" id="CHEBI:15378"/>
        <dbReference type="ChEBI" id="CHEBI:30616"/>
        <dbReference type="ChEBI" id="CHEBI:43474"/>
        <dbReference type="ChEBI" id="CHEBI:57305"/>
        <dbReference type="ChEBI" id="CHEBI:189406"/>
        <dbReference type="ChEBI" id="CHEBI:189750"/>
        <dbReference type="ChEBI" id="CHEBI:456216"/>
    </reaction>
    <physiologicalReaction direction="left-to-right" evidence="13">
        <dbReference type="Rhea" id="RHEA:72076"/>
    </physiologicalReaction>
</comment>
<dbReference type="GO" id="GO:0005829">
    <property type="term" value="C:cytosol"/>
    <property type="evidence" value="ECO:0007669"/>
    <property type="project" value="TreeGrafter"/>
</dbReference>
<dbReference type="InterPro" id="IPR037013">
    <property type="entry name" value="GSH-S_sub-bd_sf"/>
</dbReference>
<comment type="function">
    <text evidence="14">Catalyzes the production of glutathione from gamma-glutamylcysteine and glycine in an ATP-dependent manner. Glutathione (gamma-glutamylcysteinylglycine, GSH) is the most abundant intracellular thiol in living aerobic cells and is required for numerous processes including the protection of cells against oxidative damage, amino acid transport, the detoxification of foreign compounds, the maintenance of protein sulfhydryl groups in a reduced state and acts as a cofactor for a number of enzymes. Participates in ophthalmate biosynthesis in hepatocytes.</text>
</comment>
<proteinExistence type="inferred from homology"/>
<feature type="binding site" evidence="16">
    <location>
        <begin position="417"/>
        <end position="420"/>
    </location>
    <ligand>
        <name>ATP</name>
        <dbReference type="ChEBI" id="CHEBI:30616"/>
    </ligand>
</feature>
<dbReference type="GO" id="GO:0000287">
    <property type="term" value="F:magnesium ion binding"/>
    <property type="evidence" value="ECO:0007669"/>
    <property type="project" value="UniProtKB-UniRule"/>
</dbReference>
<dbReference type="PANTHER" id="PTHR11130">
    <property type="entry name" value="GLUTATHIONE SYNTHETASE"/>
    <property type="match status" value="1"/>
</dbReference>
<organism evidence="19">
    <name type="scientific">Homalodisca liturata</name>
    <dbReference type="NCBI Taxonomy" id="320908"/>
    <lineage>
        <taxon>Eukaryota</taxon>
        <taxon>Metazoa</taxon>
        <taxon>Ecdysozoa</taxon>
        <taxon>Arthropoda</taxon>
        <taxon>Hexapoda</taxon>
        <taxon>Insecta</taxon>
        <taxon>Pterygota</taxon>
        <taxon>Neoptera</taxon>
        <taxon>Paraneoptera</taxon>
        <taxon>Hemiptera</taxon>
        <taxon>Auchenorrhyncha</taxon>
        <taxon>Membracoidea</taxon>
        <taxon>Cicadellidae</taxon>
        <taxon>Cicadellinae</taxon>
        <taxon>Proconiini</taxon>
        <taxon>Homalodisca</taxon>
    </lineage>
</organism>
<feature type="binding site" evidence="17">
    <location>
        <position position="387"/>
    </location>
    <ligand>
        <name>Mg(2+)</name>
        <dbReference type="ChEBI" id="CHEBI:18420"/>
    </ligand>
</feature>
<dbReference type="SUPFAM" id="SSF56059">
    <property type="entry name" value="Glutathione synthetase ATP-binding domain-like"/>
    <property type="match status" value="1"/>
</dbReference>
<dbReference type="FunFam" id="1.10.1080.10:FF:000011">
    <property type="entry name" value="Glutathione synthetase"/>
    <property type="match status" value="1"/>
</dbReference>
<dbReference type="PIRSF" id="PIRSF001558">
    <property type="entry name" value="GSHase"/>
    <property type="match status" value="1"/>
</dbReference>
<dbReference type="Gene3D" id="3.40.50.1760">
    <property type="entry name" value="Glutathione synthase, substrate-binding domain superfamily, eukaryotic"/>
    <property type="match status" value="1"/>
</dbReference>
<evidence type="ECO:0000256" key="4">
    <source>
        <dbReference type="ARBA" id="ARBA00012214"/>
    </source>
</evidence>
<evidence type="ECO:0000313" key="19">
    <source>
        <dbReference type="EMBL" id="JAS81158.1"/>
    </source>
</evidence>
<dbReference type="Gene3D" id="3.30.1490.80">
    <property type="match status" value="1"/>
</dbReference>
<evidence type="ECO:0000256" key="15">
    <source>
        <dbReference type="PIRNR" id="PIRNR001558"/>
    </source>
</evidence>
<evidence type="ECO:0000256" key="13">
    <source>
        <dbReference type="ARBA" id="ARBA00052123"/>
    </source>
</evidence>
<evidence type="ECO:0000313" key="20">
    <source>
        <dbReference type="EMBL" id="JAS99222.1"/>
    </source>
</evidence>
<dbReference type="InterPro" id="IPR004887">
    <property type="entry name" value="GSH_synth_subst-bd"/>
</dbReference>
<dbReference type="InterPro" id="IPR016185">
    <property type="entry name" value="PreATP-grasp_dom_sf"/>
</dbReference>
<dbReference type="InterPro" id="IPR014042">
    <property type="entry name" value="Glutathione_synthase_a-hlx"/>
</dbReference>
<dbReference type="GO" id="GO:0004363">
    <property type="term" value="F:glutathione synthase activity"/>
    <property type="evidence" value="ECO:0007669"/>
    <property type="project" value="UniProtKB-UniRule"/>
</dbReference>
<feature type="domain" description="Glutathione synthase substrate-binding" evidence="18">
    <location>
        <begin position="221"/>
        <end position="322"/>
    </location>
</feature>
<comment type="pathway">
    <text evidence="1 15">Sulfur metabolism; glutathione biosynthesis; glutathione from L-cysteine and L-glutamate: step 2/2.</text>
</comment>
<keyword evidence="10 15" id="KW-0067">ATP-binding</keyword>
<dbReference type="GO" id="GO:0043295">
    <property type="term" value="F:glutathione binding"/>
    <property type="evidence" value="ECO:0007669"/>
    <property type="project" value="UniProtKB-UniRule"/>
</dbReference>
<evidence type="ECO:0000256" key="16">
    <source>
        <dbReference type="PIRSR" id="PIRSR001558-1"/>
    </source>
</evidence>
<dbReference type="InterPro" id="IPR014049">
    <property type="entry name" value="Glutathione_synthase_N_euk"/>
</dbReference>
<evidence type="ECO:0000256" key="8">
    <source>
        <dbReference type="ARBA" id="ARBA00022723"/>
    </source>
</evidence>
<dbReference type="EMBL" id="GECU01026548">
    <property type="protein sequence ID" value="JAS81158.1"/>
    <property type="molecule type" value="Transcribed_RNA"/>
</dbReference>
<dbReference type="FunFam" id="3.30.1490.50:FF:000001">
    <property type="entry name" value="Glutathione synthetase"/>
    <property type="match status" value="1"/>
</dbReference>
<keyword evidence="6 15" id="KW-0436">Ligase</keyword>
<accession>A0A1B6I2J5</accession>
<dbReference type="InterPro" id="IPR005615">
    <property type="entry name" value="Glutathione_synthase"/>
</dbReference>
<dbReference type="PANTHER" id="PTHR11130:SF0">
    <property type="entry name" value="GLUTATHIONE SYNTHETASE"/>
    <property type="match status" value="1"/>
</dbReference>
<feature type="binding site" evidence="16">
    <location>
        <begin position="383"/>
        <end position="392"/>
    </location>
    <ligand>
        <name>ATP</name>
        <dbReference type="ChEBI" id="CHEBI:30616"/>
    </ligand>
</feature>
<feature type="binding site" evidence="16">
    <location>
        <position position="472"/>
    </location>
    <ligand>
        <name>ATP</name>
        <dbReference type="ChEBI" id="CHEBI:30616"/>
    </ligand>
</feature>
<evidence type="ECO:0000256" key="6">
    <source>
        <dbReference type="ARBA" id="ARBA00022598"/>
    </source>
</evidence>
<evidence type="ECO:0000256" key="7">
    <source>
        <dbReference type="ARBA" id="ARBA00022684"/>
    </source>
</evidence>
<evidence type="ECO:0000256" key="2">
    <source>
        <dbReference type="ARBA" id="ARBA00010385"/>
    </source>
</evidence>
<gene>
    <name evidence="20" type="ORF">g.7747</name>
    <name evidence="19" type="ORF">g.7750</name>
</gene>
<keyword evidence="7 15" id="KW-0317">Glutathione biosynthesis</keyword>
<evidence type="ECO:0000259" key="18">
    <source>
        <dbReference type="Pfam" id="PF03199"/>
    </source>
</evidence>
<dbReference type="Pfam" id="PF03199">
    <property type="entry name" value="GSH_synthase"/>
    <property type="match status" value="1"/>
</dbReference>
<sequence length="494" mass="55396">MEGRLQPCLHLPLSQELLADIVDKAKDWALMHGACMRSKTNFSTDSLNFAPFTLLPSAFPRKEFERAVALQPIVNELMHKVAHDHEFLEESLRNTIKVDEFTGRLYKLYETIRKEGYGQRLSLGLVRTDLMLETVCDCKPLNCQTLCCTPTQPYCCWKQVEFNTIASGFGWLGPASGLIHRYVLQELGHPEMLKNLPENTALQGLCNGMLEAWKIFGKKNAIILFVIENVTYNICDQRFHEYEIRKLNPEVRVIRRNLTEIGNSAKLGANKELIIDEDTVAVVYYRAGYEPGHYMSEREWDARLLIEKSTAIKCPSIHYHLAGTKKVQQALAKPGSLERFLSDSKKIDAVRLIFTGLYSLDQDESGDAGVEKALLSPEKYVLKPQREGGGNNVYGEEIRAAMMTMKDSEERSAWILMDRIQPPVQANYIVRPGQPVSTPQDIVCELGIFGVVIGDDKTIQANKQVGHMLRSKVSSANEGGVAAGVGALDSPFLT</sequence>
<feature type="binding site" evidence="16">
    <location>
        <position position="470"/>
    </location>
    <ligand>
        <name>substrate</name>
    </ligand>
</feature>
<dbReference type="UniPathway" id="UPA00142">
    <property type="reaction ID" value="UER00210"/>
</dbReference>
<dbReference type="EMBL" id="GECU01008484">
    <property type="protein sequence ID" value="JAS99222.1"/>
    <property type="molecule type" value="Transcribed_RNA"/>
</dbReference>
<feature type="binding site" evidence="16">
    <location>
        <position position="237"/>
    </location>
    <ligand>
        <name>substrate</name>
    </ligand>
</feature>
<evidence type="ECO:0000256" key="9">
    <source>
        <dbReference type="ARBA" id="ARBA00022741"/>
    </source>
</evidence>
<keyword evidence="8 15" id="KW-0479">Metal-binding</keyword>
<comment type="similarity">
    <text evidence="2 15">Belongs to the eukaryotic GSH synthase family.</text>
</comment>
<protein>
    <recommendedName>
        <fullName evidence="5 15">Glutathione synthetase</fullName>
        <shortName evidence="15">GSH-S</shortName>
        <ecNumber evidence="4 15">6.3.2.3</ecNumber>
    </recommendedName>
</protein>
<dbReference type="Gene3D" id="3.30.1490.50">
    <property type="match status" value="1"/>
</dbReference>
<dbReference type="SUPFAM" id="SSF52440">
    <property type="entry name" value="PreATP-grasp domain"/>
    <property type="match status" value="1"/>
</dbReference>
<dbReference type="FunFam" id="3.30.1490.80:FF:000009">
    <property type="entry name" value="Glutathione synthetase"/>
    <property type="match status" value="1"/>
</dbReference>
<feature type="binding site" evidence="16">
    <location>
        <position position="325"/>
    </location>
    <ligand>
        <name>ATP</name>
        <dbReference type="ChEBI" id="CHEBI:30616"/>
    </ligand>
</feature>
<comment type="cofactor">
    <cofactor evidence="15 17">
        <name>Mg(2+)</name>
        <dbReference type="ChEBI" id="CHEBI:18420"/>
    </cofactor>
    <text evidence="15 17">Binds 1 Mg(2+) ion per subunit.</text>
</comment>